<dbReference type="InterPro" id="IPR036237">
    <property type="entry name" value="Xyl_isomerase-like_sf"/>
</dbReference>
<organism evidence="2 3">
    <name type="scientific">Amycolatopsis pretoriensis</name>
    <dbReference type="NCBI Taxonomy" id="218821"/>
    <lineage>
        <taxon>Bacteria</taxon>
        <taxon>Bacillati</taxon>
        <taxon>Actinomycetota</taxon>
        <taxon>Actinomycetes</taxon>
        <taxon>Pseudonocardiales</taxon>
        <taxon>Pseudonocardiaceae</taxon>
        <taxon>Amycolatopsis</taxon>
    </lineage>
</organism>
<dbReference type="AlphaFoldDB" id="A0A1H5R1H2"/>
<dbReference type="Proteomes" id="UP000198878">
    <property type="component" value="Unassembled WGS sequence"/>
</dbReference>
<name>A0A1H5R1H2_9PSEU</name>
<dbReference type="Pfam" id="PF01261">
    <property type="entry name" value="AP_endonuc_2"/>
    <property type="match status" value="1"/>
</dbReference>
<accession>A0A1H5R1H2</accession>
<keyword evidence="3" id="KW-1185">Reference proteome</keyword>
<dbReference type="OrthoDB" id="104997at2"/>
<feature type="domain" description="Xylose isomerase-like TIM barrel" evidence="1">
    <location>
        <begin position="40"/>
        <end position="278"/>
    </location>
</feature>
<dbReference type="InterPro" id="IPR013022">
    <property type="entry name" value="Xyl_isomerase-like_TIM-brl"/>
</dbReference>
<evidence type="ECO:0000313" key="2">
    <source>
        <dbReference type="EMBL" id="SEF32236.1"/>
    </source>
</evidence>
<dbReference type="STRING" id="218821.SAMN05421837_106137"/>
<dbReference type="EMBL" id="FNUJ01000006">
    <property type="protein sequence ID" value="SEF32236.1"/>
    <property type="molecule type" value="Genomic_DNA"/>
</dbReference>
<sequence length="313" mass="34269">MTTTSARTVAGNLCLGSAPDSWGIWFPEDEQQVPYTRFLDELVTAGYTWLELGPYGYLPTDPRELADALTVRGLQVSGGTTFGALHRPEAWDTMLAETRRVAELTAAAGAHHLVYIPPMFRDEKTGDYTESPQLSAEQWGSLGGRANELGRILLEEYDVRLCLHPHADSHIQTQPEIERFLNETDSRYANLCLDTGHVAYGGGDNLDLIRRFGERVGYVHIKQMDADVLAQVAAEKLSFGEAVKRGVCVEPPAGVPDPGAIVDALSTLDAELFVIVEQDLYPCAAEVPLPIAVRTREYLAGRGLSGSKRPTSR</sequence>
<dbReference type="SUPFAM" id="SSF51658">
    <property type="entry name" value="Xylose isomerase-like"/>
    <property type="match status" value="1"/>
</dbReference>
<dbReference type="InterPro" id="IPR050312">
    <property type="entry name" value="IolE/XylAMocC-like"/>
</dbReference>
<protein>
    <submittedName>
        <fullName evidence="2">Myo-inositol 2-dehydrogenase / D-chiro-inositol 1-dehydrogenase/inosose dehydratase</fullName>
    </submittedName>
</protein>
<dbReference type="Gene3D" id="3.20.20.150">
    <property type="entry name" value="Divalent-metal-dependent TIM barrel enzymes"/>
    <property type="match status" value="1"/>
</dbReference>
<evidence type="ECO:0000313" key="3">
    <source>
        <dbReference type="Proteomes" id="UP000198878"/>
    </source>
</evidence>
<dbReference type="PANTHER" id="PTHR12110:SF41">
    <property type="entry name" value="INOSOSE DEHYDRATASE"/>
    <property type="match status" value="1"/>
</dbReference>
<evidence type="ECO:0000259" key="1">
    <source>
        <dbReference type="Pfam" id="PF01261"/>
    </source>
</evidence>
<proteinExistence type="predicted"/>
<dbReference type="PANTHER" id="PTHR12110">
    <property type="entry name" value="HYDROXYPYRUVATE ISOMERASE"/>
    <property type="match status" value="1"/>
</dbReference>
<gene>
    <name evidence="2" type="ORF">SAMN05421837_106137</name>
</gene>
<dbReference type="RefSeq" id="WP_086678806.1">
    <property type="nucleotide sequence ID" value="NZ_FNUJ01000006.1"/>
</dbReference>
<reference evidence="3" key="1">
    <citation type="submission" date="2016-10" db="EMBL/GenBank/DDBJ databases">
        <authorList>
            <person name="Varghese N."/>
            <person name="Submissions S."/>
        </authorList>
    </citation>
    <scope>NUCLEOTIDE SEQUENCE [LARGE SCALE GENOMIC DNA]</scope>
    <source>
        <strain evidence="3">DSM 44654</strain>
    </source>
</reference>